<evidence type="ECO:0000313" key="2">
    <source>
        <dbReference type="Proteomes" id="UP000693970"/>
    </source>
</evidence>
<dbReference type="EMBL" id="JAGRRH010000009">
    <property type="protein sequence ID" value="KAG7363931.1"/>
    <property type="molecule type" value="Genomic_DNA"/>
</dbReference>
<dbReference type="AlphaFoldDB" id="A0A9K3LP36"/>
<name>A0A9K3LP36_9STRA</name>
<reference evidence="1" key="2">
    <citation type="submission" date="2021-04" db="EMBL/GenBank/DDBJ databases">
        <authorList>
            <person name="Podell S."/>
        </authorList>
    </citation>
    <scope>NUCLEOTIDE SEQUENCE</scope>
    <source>
        <strain evidence="1">Hildebrandi</strain>
    </source>
</reference>
<organism evidence="1 2">
    <name type="scientific">Nitzschia inconspicua</name>
    <dbReference type="NCBI Taxonomy" id="303405"/>
    <lineage>
        <taxon>Eukaryota</taxon>
        <taxon>Sar</taxon>
        <taxon>Stramenopiles</taxon>
        <taxon>Ochrophyta</taxon>
        <taxon>Bacillariophyta</taxon>
        <taxon>Bacillariophyceae</taxon>
        <taxon>Bacillariophycidae</taxon>
        <taxon>Bacillariales</taxon>
        <taxon>Bacillariaceae</taxon>
        <taxon>Nitzschia</taxon>
    </lineage>
</organism>
<sequence length="272" mass="30354">MTNWKDAICLNNHAVAMLEWGGAVNDGAVVQCLQDAVVLLQPAIQGEMGSDVFPAQGPENESCGIKTGAKKVTLTFSCQRICCFQDADFFLFDHAFLLPEYNDASRTGLLSIGRDRNSWIELLCAIVLFNLGLTFHRRALLHRQHEQQNPQDCDAALRQKTQVLFSKSKLLYTMSNNILVDHKHGGDRNYNGLFQSTKFALRLGITNNLAHIAVMEDPIQGDVSPIQQVAQLIEEYTWKNAATTLPFEILWGIMINIISQNQNLSHRLAVAA</sequence>
<dbReference type="Proteomes" id="UP000693970">
    <property type="component" value="Unassembled WGS sequence"/>
</dbReference>
<gene>
    <name evidence="1" type="ORF">IV203_037133</name>
</gene>
<reference evidence="1" key="1">
    <citation type="journal article" date="2021" name="Sci. Rep.">
        <title>Diploid genomic architecture of Nitzschia inconspicua, an elite biomass production diatom.</title>
        <authorList>
            <person name="Oliver A."/>
            <person name="Podell S."/>
            <person name="Pinowska A."/>
            <person name="Traller J.C."/>
            <person name="Smith S.R."/>
            <person name="McClure R."/>
            <person name="Beliaev A."/>
            <person name="Bohutskyi P."/>
            <person name="Hill E.A."/>
            <person name="Rabines A."/>
            <person name="Zheng H."/>
            <person name="Allen L.Z."/>
            <person name="Kuo A."/>
            <person name="Grigoriev I.V."/>
            <person name="Allen A.E."/>
            <person name="Hazlebeck D."/>
            <person name="Allen E.E."/>
        </authorList>
    </citation>
    <scope>NUCLEOTIDE SEQUENCE</scope>
    <source>
        <strain evidence="1">Hildebrandi</strain>
    </source>
</reference>
<comment type="caution">
    <text evidence="1">The sequence shown here is derived from an EMBL/GenBank/DDBJ whole genome shotgun (WGS) entry which is preliminary data.</text>
</comment>
<proteinExistence type="predicted"/>
<accession>A0A9K3LP36</accession>
<protein>
    <submittedName>
        <fullName evidence="1">Uncharacterized protein</fullName>
    </submittedName>
</protein>
<keyword evidence="2" id="KW-1185">Reference proteome</keyword>
<evidence type="ECO:0000313" key="1">
    <source>
        <dbReference type="EMBL" id="KAG7363931.1"/>
    </source>
</evidence>